<dbReference type="InterPro" id="IPR036922">
    <property type="entry name" value="Rieske_2Fe-2S_sf"/>
</dbReference>
<dbReference type="Pfam" id="PF00355">
    <property type="entry name" value="Rieske"/>
    <property type="match status" value="1"/>
</dbReference>
<keyword evidence="4" id="KW-0411">Iron-sulfur</keyword>
<evidence type="ECO:0000256" key="5">
    <source>
        <dbReference type="ARBA" id="ARBA00034078"/>
    </source>
</evidence>
<evidence type="ECO:0000313" key="9">
    <source>
        <dbReference type="Proteomes" id="UP000217343"/>
    </source>
</evidence>
<dbReference type="EMBL" id="CP022203">
    <property type="protein sequence ID" value="ATB47125.1"/>
    <property type="molecule type" value="Genomic_DNA"/>
</dbReference>
<evidence type="ECO:0000256" key="4">
    <source>
        <dbReference type="ARBA" id="ARBA00023014"/>
    </source>
</evidence>
<reference evidence="8 9" key="1">
    <citation type="submission" date="2017-06" db="EMBL/GenBank/DDBJ databases">
        <title>Sequencing and comparative analysis of myxobacterial genomes.</title>
        <authorList>
            <person name="Rupp O."/>
            <person name="Goesmann A."/>
            <person name="Sogaard-Andersen L."/>
        </authorList>
    </citation>
    <scope>NUCLEOTIDE SEQUENCE [LARGE SCALE GENOMIC DNA]</scope>
    <source>
        <strain evidence="8 9">DSM 14697</strain>
    </source>
</reference>
<keyword evidence="2" id="KW-0479">Metal-binding</keyword>
<dbReference type="Proteomes" id="UP000217343">
    <property type="component" value="Chromosome"/>
</dbReference>
<dbReference type="Gene3D" id="2.102.10.10">
    <property type="entry name" value="Rieske [2Fe-2S] iron-sulphur domain"/>
    <property type="match status" value="1"/>
</dbReference>
<evidence type="ECO:0000256" key="3">
    <source>
        <dbReference type="ARBA" id="ARBA00023004"/>
    </source>
</evidence>
<evidence type="ECO:0000313" key="8">
    <source>
        <dbReference type="EMBL" id="ATB47125.1"/>
    </source>
</evidence>
<feature type="domain" description="Rieske" evidence="7">
    <location>
        <begin position="16"/>
        <end position="117"/>
    </location>
</feature>
<evidence type="ECO:0000256" key="6">
    <source>
        <dbReference type="ARBA" id="ARBA00038001"/>
    </source>
</evidence>
<keyword evidence="1" id="KW-0001">2Fe-2S</keyword>
<dbReference type="InterPro" id="IPR017941">
    <property type="entry name" value="Rieske_2Fe-2S"/>
</dbReference>
<evidence type="ECO:0000259" key="7">
    <source>
        <dbReference type="PROSITE" id="PS51296"/>
    </source>
</evidence>
<dbReference type="KEGG" id="mmas:MYMAC_002732"/>
<gene>
    <name evidence="8" type="ORF">MYMAC_002732</name>
</gene>
<keyword evidence="9" id="KW-1185">Reference proteome</keyword>
<name>A0A250JTG4_9BACT</name>
<sequence length="123" mass="13315">MPGYRECSQSRVVGKGAAMTKIKLGPADFAEREMRGYEVGKRNVCIAKIHGRYKGLDDWCNHAGCLLSGGRIEDNMVVCPCHEVGFDMDTGQNATSPGVCDDQPTVQVAVEDGALVIDWPDTP</sequence>
<accession>A0A250JTG4</accession>
<comment type="cofactor">
    <cofactor evidence="5">
        <name>[2Fe-2S] cluster</name>
        <dbReference type="ChEBI" id="CHEBI:190135"/>
    </cofactor>
</comment>
<comment type="similarity">
    <text evidence="6">Belongs to the bacterial ring-hydroxylating dioxygenase ferredoxin component family.</text>
</comment>
<dbReference type="PROSITE" id="PS51296">
    <property type="entry name" value="RIESKE"/>
    <property type="match status" value="1"/>
</dbReference>
<dbReference type="PANTHER" id="PTHR21496">
    <property type="entry name" value="FERREDOXIN-RELATED"/>
    <property type="match status" value="1"/>
</dbReference>
<dbReference type="GO" id="GO:0046872">
    <property type="term" value="F:metal ion binding"/>
    <property type="evidence" value="ECO:0007669"/>
    <property type="project" value="UniProtKB-KW"/>
</dbReference>
<evidence type="ECO:0000256" key="2">
    <source>
        <dbReference type="ARBA" id="ARBA00022723"/>
    </source>
</evidence>
<organism evidence="8 9">
    <name type="scientific">Corallococcus macrosporus DSM 14697</name>
    <dbReference type="NCBI Taxonomy" id="1189310"/>
    <lineage>
        <taxon>Bacteria</taxon>
        <taxon>Pseudomonadati</taxon>
        <taxon>Myxococcota</taxon>
        <taxon>Myxococcia</taxon>
        <taxon>Myxococcales</taxon>
        <taxon>Cystobacterineae</taxon>
        <taxon>Myxococcaceae</taxon>
        <taxon>Corallococcus</taxon>
    </lineage>
</organism>
<protein>
    <submittedName>
        <fullName evidence="8">(2Fe-2S)-binding protein</fullName>
    </submittedName>
</protein>
<evidence type="ECO:0000256" key="1">
    <source>
        <dbReference type="ARBA" id="ARBA00022714"/>
    </source>
</evidence>
<keyword evidence="3" id="KW-0408">Iron</keyword>
<dbReference type="AlphaFoldDB" id="A0A250JTG4"/>
<dbReference type="GO" id="GO:0051537">
    <property type="term" value="F:2 iron, 2 sulfur cluster binding"/>
    <property type="evidence" value="ECO:0007669"/>
    <property type="project" value="UniProtKB-KW"/>
</dbReference>
<proteinExistence type="inferred from homology"/>
<dbReference type="SUPFAM" id="SSF50022">
    <property type="entry name" value="ISP domain"/>
    <property type="match status" value="1"/>
</dbReference>
<dbReference type="PANTHER" id="PTHR21496:SF0">
    <property type="entry name" value="RIESKE DOMAIN-CONTAINING PROTEIN"/>
    <property type="match status" value="1"/>
</dbReference>